<organism evidence="2 3">
    <name type="scientific">Actinokineospora auranticolor</name>
    <dbReference type="NCBI Taxonomy" id="155976"/>
    <lineage>
        <taxon>Bacteria</taxon>
        <taxon>Bacillati</taxon>
        <taxon>Actinomycetota</taxon>
        <taxon>Actinomycetes</taxon>
        <taxon>Pseudonocardiales</taxon>
        <taxon>Pseudonocardiaceae</taxon>
        <taxon>Actinokineospora</taxon>
    </lineage>
</organism>
<reference evidence="2 3" key="1">
    <citation type="submission" date="2018-02" db="EMBL/GenBank/DDBJ databases">
        <title>Genomic Encyclopedia of Archaeal and Bacterial Type Strains, Phase II (KMG-II): from individual species to whole genera.</title>
        <authorList>
            <person name="Goeker M."/>
        </authorList>
    </citation>
    <scope>NUCLEOTIDE SEQUENCE [LARGE SCALE GENOMIC DNA]</scope>
    <source>
        <strain evidence="2 3">YU 961-1</strain>
    </source>
</reference>
<feature type="domain" description="PPM-type phosphatase" evidence="1">
    <location>
        <begin position="6"/>
        <end position="214"/>
    </location>
</feature>
<dbReference type="PROSITE" id="PS51746">
    <property type="entry name" value="PPM_2"/>
    <property type="match status" value="1"/>
</dbReference>
<dbReference type="SMART" id="SM00332">
    <property type="entry name" value="PP2Cc"/>
    <property type="match status" value="1"/>
</dbReference>
<dbReference type="InterPro" id="IPR036457">
    <property type="entry name" value="PPM-type-like_dom_sf"/>
</dbReference>
<evidence type="ECO:0000259" key="1">
    <source>
        <dbReference type="PROSITE" id="PS51746"/>
    </source>
</evidence>
<protein>
    <submittedName>
        <fullName evidence="2">Protein phosphatase</fullName>
    </submittedName>
</protein>
<dbReference type="EMBL" id="PTIX01000010">
    <property type="protein sequence ID" value="PPK66456.1"/>
    <property type="molecule type" value="Genomic_DNA"/>
</dbReference>
<name>A0A2S6GMR5_9PSEU</name>
<evidence type="ECO:0000313" key="3">
    <source>
        <dbReference type="Proteomes" id="UP000239203"/>
    </source>
</evidence>
<dbReference type="SUPFAM" id="SSF81606">
    <property type="entry name" value="PP2C-like"/>
    <property type="match status" value="1"/>
</dbReference>
<dbReference type="Proteomes" id="UP000239203">
    <property type="component" value="Unassembled WGS sequence"/>
</dbReference>
<dbReference type="OrthoDB" id="9801841at2"/>
<proteinExistence type="predicted"/>
<accession>A0A2S6GMR5</accession>
<gene>
    <name evidence="2" type="ORF">CLV40_110160</name>
</gene>
<comment type="caution">
    <text evidence="2">The sequence shown here is derived from an EMBL/GenBank/DDBJ whole genome shotgun (WGS) entry which is preliminary data.</text>
</comment>
<sequence length="224" mass="23199">MADTRIWHVAGTLGHRHVNADAAASRRTPDGEMTFALADGIGDDPTAARAARVAAATAVLAGGTPREAVLAARDAVRTLAAGDCVLVVAQSTPDGFRIAWAGDTRAYTWDGRTLTQLTADHTVGQYFRDRGVQVAPRLDAVVTSSVRTAGESGAVGQVDHYRPATLLLTTDGIHKRLDAARIAEILGTATNPAAALVRAAENGSDNATAIVVELSTPTVELIAA</sequence>
<dbReference type="RefSeq" id="WP_104480530.1">
    <property type="nucleotide sequence ID" value="NZ_CP154825.1"/>
</dbReference>
<dbReference type="AlphaFoldDB" id="A0A2S6GMR5"/>
<evidence type="ECO:0000313" key="2">
    <source>
        <dbReference type="EMBL" id="PPK66456.1"/>
    </source>
</evidence>
<keyword evidence="3" id="KW-1185">Reference proteome</keyword>
<dbReference type="InterPro" id="IPR001932">
    <property type="entry name" value="PPM-type_phosphatase-like_dom"/>
</dbReference>
<dbReference type="Gene3D" id="3.60.40.10">
    <property type="entry name" value="PPM-type phosphatase domain"/>
    <property type="match status" value="1"/>
</dbReference>